<dbReference type="Pfam" id="PF04679">
    <property type="entry name" value="DNA_ligase_A_C"/>
    <property type="match status" value="1"/>
</dbReference>
<evidence type="ECO:0000256" key="13">
    <source>
        <dbReference type="ARBA" id="ARBA00054532"/>
    </source>
</evidence>
<comment type="similarity">
    <text evidence="14 15">Belongs to the ATP-dependent DNA ligase family.</text>
</comment>
<feature type="binding site" evidence="14">
    <location>
        <position position="220"/>
    </location>
    <ligand>
        <name>ATP</name>
        <dbReference type="ChEBI" id="CHEBI:30616"/>
    </ligand>
</feature>
<keyword evidence="1 14" id="KW-0436">Ligase</keyword>
<feature type="domain" description="ATP-dependent DNA ligase family profile" evidence="16">
    <location>
        <begin position="297"/>
        <end position="411"/>
    </location>
</feature>
<evidence type="ECO:0000256" key="5">
    <source>
        <dbReference type="ARBA" id="ARBA00022741"/>
    </source>
</evidence>
<comment type="cofactor">
    <cofactor evidence="14">
        <name>Mg(2+)</name>
        <dbReference type="ChEBI" id="CHEBI:18420"/>
    </cofactor>
</comment>
<dbReference type="GO" id="GO:0005524">
    <property type="term" value="F:ATP binding"/>
    <property type="evidence" value="ECO:0007669"/>
    <property type="project" value="UniProtKB-UniRule"/>
</dbReference>
<dbReference type="InterPro" id="IPR012310">
    <property type="entry name" value="DNA_ligase_ATP-dep_cent"/>
</dbReference>
<dbReference type="PROSITE" id="PS50160">
    <property type="entry name" value="DNA_LIGASE_A3"/>
    <property type="match status" value="1"/>
</dbReference>
<feature type="binding site" evidence="14">
    <location>
        <position position="299"/>
    </location>
    <ligand>
        <name>ATP</name>
        <dbReference type="ChEBI" id="CHEBI:30616"/>
    </ligand>
</feature>
<dbReference type="InterPro" id="IPR036599">
    <property type="entry name" value="DNA_ligase_N_sf"/>
</dbReference>
<evidence type="ECO:0000256" key="9">
    <source>
        <dbReference type="ARBA" id="ARBA00023172"/>
    </source>
</evidence>
<dbReference type="Pfam" id="PF01068">
    <property type="entry name" value="DNA_ligase_A_M"/>
    <property type="match status" value="1"/>
</dbReference>
<keyword evidence="2 14" id="KW-0132">Cell division</keyword>
<dbReference type="InterPro" id="IPR050191">
    <property type="entry name" value="ATP-dep_DNA_ligase"/>
</dbReference>
<evidence type="ECO:0000313" key="18">
    <source>
        <dbReference type="Proteomes" id="UP001143480"/>
    </source>
</evidence>
<reference evidence="17" key="2">
    <citation type="submission" date="2023-01" db="EMBL/GenBank/DDBJ databases">
        <authorList>
            <person name="Sun Q."/>
            <person name="Evtushenko L."/>
        </authorList>
    </citation>
    <scope>NUCLEOTIDE SEQUENCE</scope>
    <source>
        <strain evidence="17">VKM Ac-1321</strain>
    </source>
</reference>
<dbReference type="Proteomes" id="UP001143480">
    <property type="component" value="Unassembled WGS sequence"/>
</dbReference>
<dbReference type="SUPFAM" id="SSF50249">
    <property type="entry name" value="Nucleic acid-binding proteins"/>
    <property type="match status" value="1"/>
</dbReference>
<dbReference type="NCBIfam" id="NF002868">
    <property type="entry name" value="PRK03180.1"/>
    <property type="match status" value="1"/>
</dbReference>
<dbReference type="RefSeq" id="WP_261961117.1">
    <property type="nucleotide sequence ID" value="NZ_BAAAXA010000001.1"/>
</dbReference>
<dbReference type="AlphaFoldDB" id="A0A9W6NRV3"/>
<keyword evidence="4 14" id="KW-0479">Metal-binding</keyword>
<dbReference type="PANTHER" id="PTHR45674:SF13">
    <property type="entry name" value="DNA LIGASE-RELATED"/>
    <property type="match status" value="1"/>
</dbReference>
<dbReference type="GO" id="GO:0003677">
    <property type="term" value="F:DNA binding"/>
    <property type="evidence" value="ECO:0007669"/>
    <property type="project" value="InterPro"/>
</dbReference>
<dbReference type="CDD" id="cd07901">
    <property type="entry name" value="Adenylation_DNA_ligase_Arch_LigB"/>
    <property type="match status" value="1"/>
</dbReference>
<evidence type="ECO:0000256" key="8">
    <source>
        <dbReference type="ARBA" id="ARBA00022842"/>
    </source>
</evidence>
<keyword evidence="8 14" id="KW-0460">Magnesium</keyword>
<evidence type="ECO:0000259" key="16">
    <source>
        <dbReference type="PROSITE" id="PS50160"/>
    </source>
</evidence>
<keyword evidence="10 14" id="KW-0234">DNA repair</keyword>
<dbReference type="InterPro" id="IPR012308">
    <property type="entry name" value="DNA_ligase_ATP-dep_N"/>
</dbReference>
<evidence type="ECO:0000256" key="3">
    <source>
        <dbReference type="ARBA" id="ARBA00022705"/>
    </source>
</evidence>
<dbReference type="InterPro" id="IPR012340">
    <property type="entry name" value="NA-bd_OB-fold"/>
</dbReference>
<keyword evidence="18" id="KW-1185">Reference proteome</keyword>
<dbReference type="CDD" id="cd07972">
    <property type="entry name" value="OBF_DNA_ligase_Arch_LigB"/>
    <property type="match status" value="1"/>
</dbReference>
<dbReference type="HAMAP" id="MF_00407">
    <property type="entry name" value="DNA_ligase"/>
    <property type="match status" value="1"/>
</dbReference>
<comment type="catalytic activity">
    <reaction evidence="12 14">
        <text>ATP + (deoxyribonucleotide)n-3'-hydroxyl + 5'-phospho-(deoxyribonucleotide)m = (deoxyribonucleotide)n+m + AMP + diphosphate.</text>
        <dbReference type="EC" id="6.5.1.1"/>
    </reaction>
</comment>
<comment type="function">
    <text evidence="13 14">DNA ligase that seals nicks in double-stranded DNA during DNA replication, DNA recombination and DNA repair.</text>
</comment>
<dbReference type="NCBIfam" id="TIGR00574">
    <property type="entry name" value="dnl1"/>
    <property type="match status" value="1"/>
</dbReference>
<keyword evidence="7 14" id="KW-0067">ATP-binding</keyword>
<dbReference type="Gene3D" id="3.30.470.30">
    <property type="entry name" value="DNA ligase/mRNA capping enzyme"/>
    <property type="match status" value="1"/>
</dbReference>
<dbReference type="PANTHER" id="PTHR45674">
    <property type="entry name" value="DNA LIGASE 1/3 FAMILY MEMBER"/>
    <property type="match status" value="1"/>
</dbReference>
<dbReference type="SUPFAM" id="SSF117018">
    <property type="entry name" value="ATP-dependent DNA ligase DNA-binding domain"/>
    <property type="match status" value="1"/>
</dbReference>
<keyword evidence="3 14" id="KW-0235">DNA replication</keyword>
<keyword evidence="6 14" id="KW-0227">DNA damage</keyword>
<evidence type="ECO:0000256" key="11">
    <source>
        <dbReference type="ARBA" id="ARBA00023306"/>
    </source>
</evidence>
<organism evidence="17 18">
    <name type="scientific">Dactylosporangium matsuzakiense</name>
    <dbReference type="NCBI Taxonomy" id="53360"/>
    <lineage>
        <taxon>Bacteria</taxon>
        <taxon>Bacillati</taxon>
        <taxon>Actinomycetota</taxon>
        <taxon>Actinomycetes</taxon>
        <taxon>Micromonosporales</taxon>
        <taxon>Micromonosporaceae</taxon>
        <taxon>Dactylosporangium</taxon>
    </lineage>
</organism>
<evidence type="ECO:0000256" key="4">
    <source>
        <dbReference type="ARBA" id="ARBA00022723"/>
    </source>
</evidence>
<dbReference type="GO" id="GO:0003910">
    <property type="term" value="F:DNA ligase (ATP) activity"/>
    <property type="evidence" value="ECO:0007669"/>
    <property type="project" value="UniProtKB-UniRule"/>
</dbReference>
<feature type="binding site" evidence="14">
    <location>
        <position position="264"/>
    </location>
    <ligand>
        <name>ATP</name>
        <dbReference type="ChEBI" id="CHEBI:30616"/>
    </ligand>
</feature>
<dbReference type="Gene3D" id="1.10.3260.10">
    <property type="entry name" value="DNA ligase, ATP-dependent, N-terminal domain"/>
    <property type="match status" value="1"/>
</dbReference>
<feature type="binding site" evidence="14">
    <location>
        <position position="377"/>
    </location>
    <ligand>
        <name>ATP</name>
        <dbReference type="ChEBI" id="CHEBI:30616"/>
    </ligand>
</feature>
<feature type="active site" description="N6-AMP-lysine intermediate" evidence="14">
    <location>
        <position position="215"/>
    </location>
</feature>
<evidence type="ECO:0000313" key="17">
    <source>
        <dbReference type="EMBL" id="GLL06808.1"/>
    </source>
</evidence>
<dbReference type="GO" id="GO:0006281">
    <property type="term" value="P:DNA repair"/>
    <property type="evidence" value="ECO:0007669"/>
    <property type="project" value="UniProtKB-UniRule"/>
</dbReference>
<proteinExistence type="inferred from homology"/>
<reference evidence="17" key="1">
    <citation type="journal article" date="2014" name="Int. J. Syst. Evol. Microbiol.">
        <title>Complete genome sequence of Corynebacterium casei LMG S-19264T (=DSM 44701T), isolated from a smear-ripened cheese.</title>
        <authorList>
            <consortium name="US DOE Joint Genome Institute (JGI-PGF)"/>
            <person name="Walter F."/>
            <person name="Albersmeier A."/>
            <person name="Kalinowski J."/>
            <person name="Ruckert C."/>
        </authorList>
    </citation>
    <scope>NUCLEOTIDE SEQUENCE</scope>
    <source>
        <strain evidence="17">VKM Ac-1321</strain>
    </source>
</reference>
<evidence type="ECO:0000256" key="12">
    <source>
        <dbReference type="ARBA" id="ARBA00034003"/>
    </source>
</evidence>
<keyword evidence="5 14" id="KW-0547">Nucleotide-binding</keyword>
<dbReference type="EC" id="6.5.1.1" evidence="14"/>
<dbReference type="GO" id="GO:0006260">
    <property type="term" value="P:DNA replication"/>
    <property type="evidence" value="ECO:0007669"/>
    <property type="project" value="UniProtKB-UniRule"/>
</dbReference>
<dbReference type="InterPro" id="IPR000977">
    <property type="entry name" value="DNA_ligase_ATP-dep"/>
</dbReference>
<dbReference type="GO" id="GO:0051301">
    <property type="term" value="P:cell division"/>
    <property type="evidence" value="ECO:0007669"/>
    <property type="project" value="UniProtKB-KW"/>
</dbReference>
<dbReference type="GO" id="GO:0046872">
    <property type="term" value="F:metal ion binding"/>
    <property type="evidence" value="ECO:0007669"/>
    <property type="project" value="UniProtKB-KW"/>
</dbReference>
<comment type="caution">
    <text evidence="17">The sequence shown here is derived from an EMBL/GenBank/DDBJ whole genome shotgun (WGS) entry which is preliminary data.</text>
</comment>
<evidence type="ECO:0000256" key="1">
    <source>
        <dbReference type="ARBA" id="ARBA00022598"/>
    </source>
</evidence>
<keyword evidence="9 14" id="KW-0233">DNA recombination</keyword>
<dbReference type="EMBL" id="BSFP01000079">
    <property type="protein sequence ID" value="GLL06808.1"/>
    <property type="molecule type" value="Genomic_DNA"/>
</dbReference>
<dbReference type="InterPro" id="IPR012309">
    <property type="entry name" value="DNA_ligase_ATP-dep_C"/>
</dbReference>
<evidence type="ECO:0000256" key="2">
    <source>
        <dbReference type="ARBA" id="ARBA00022618"/>
    </source>
</evidence>
<feature type="binding site" evidence="14">
    <location>
        <position position="371"/>
    </location>
    <ligand>
        <name>ATP</name>
        <dbReference type="ChEBI" id="CHEBI:30616"/>
    </ligand>
</feature>
<evidence type="ECO:0000256" key="6">
    <source>
        <dbReference type="ARBA" id="ARBA00022763"/>
    </source>
</evidence>
<protein>
    <recommendedName>
        <fullName evidence="14">Probable DNA ligase</fullName>
        <ecNumber evidence="14">6.5.1.1</ecNumber>
    </recommendedName>
    <alternativeName>
        <fullName evidence="14">Polydeoxyribonucleotide synthase [ATP]</fullName>
    </alternativeName>
</protein>
<sequence>MQFEQLASVSQAVAATSARNAKIDLLAAALRDLAASGDERTVAAGAGYLAGELRQRQTGVGYASLRDLPPPAPAATLTVAAVDLAFERMARLSGKGSQAARRAEVDALFGAATEPERRLLVGLLSGELRQGAQAGLLADAVARAAELPATAVRRALLLAGDLKTVAADALLHGAEALTAYQLTVGRPLAPMLASSAPDATEALAATGTPAAADIKIDGVRIQVHKSPEAIWVYSRSLDDITARLPGVVAAVAGLEASTIVLDGEAVGVDPETGRALPFQETSSRAARRDGVSVLQPYFFDVLHLDGEDLLDRPAGERWAALERVVPQEQRVGRTMIETPEQAEAAFAGAVAAGHEGLVIKSAAAPYDVGRRGAAWVKVKPRHTLDLVVLAVEWGHGRRKGWLSNLHLGARDPERGGFVMLGKTFKGMTDEMLRWQTERLRALAVEESDWVVKVRPELVVEIAFDGVQTSPRYPGGVALRFARVLRYREDKRPDEADTIDAVRAIHRGSP</sequence>
<accession>A0A9W6NRV3</accession>
<name>A0A9W6NRV3_9ACTN</name>
<feature type="binding site" evidence="14">
    <location>
        <position position="235"/>
    </location>
    <ligand>
        <name>ATP</name>
        <dbReference type="ChEBI" id="CHEBI:30616"/>
    </ligand>
</feature>
<evidence type="ECO:0000256" key="10">
    <source>
        <dbReference type="ARBA" id="ARBA00023204"/>
    </source>
</evidence>
<dbReference type="GO" id="GO:0006310">
    <property type="term" value="P:DNA recombination"/>
    <property type="evidence" value="ECO:0007669"/>
    <property type="project" value="UniProtKB-UniRule"/>
</dbReference>
<keyword evidence="11 14" id="KW-0131">Cell cycle</keyword>
<gene>
    <name evidence="17" type="primary">ligB</name>
    <name evidence="14" type="synonym">lig</name>
    <name evidence="17" type="ORF">GCM10017581_085580</name>
</gene>
<dbReference type="Pfam" id="PF04675">
    <property type="entry name" value="DNA_ligase_A_N"/>
    <property type="match status" value="1"/>
</dbReference>
<feature type="binding site" evidence="14">
    <location>
        <position position="213"/>
    </location>
    <ligand>
        <name>ATP</name>
        <dbReference type="ChEBI" id="CHEBI:30616"/>
    </ligand>
</feature>
<evidence type="ECO:0000256" key="15">
    <source>
        <dbReference type="RuleBase" id="RU004196"/>
    </source>
</evidence>
<evidence type="ECO:0000256" key="7">
    <source>
        <dbReference type="ARBA" id="ARBA00022840"/>
    </source>
</evidence>
<dbReference type="Gene3D" id="2.40.50.140">
    <property type="entry name" value="Nucleic acid-binding proteins"/>
    <property type="match status" value="1"/>
</dbReference>
<dbReference type="FunFam" id="2.40.50.140:FF:000163">
    <property type="entry name" value="Probable DNA ligase"/>
    <property type="match status" value="1"/>
</dbReference>
<dbReference type="InterPro" id="IPR022865">
    <property type="entry name" value="DNA_ligae_ATP-dep_bac/arc"/>
</dbReference>
<evidence type="ECO:0000256" key="14">
    <source>
        <dbReference type="HAMAP-Rule" id="MF_00407"/>
    </source>
</evidence>
<dbReference type="SUPFAM" id="SSF56091">
    <property type="entry name" value="DNA ligase/mRNA capping enzyme, catalytic domain"/>
    <property type="match status" value="1"/>
</dbReference>
<dbReference type="GO" id="GO:0071897">
    <property type="term" value="P:DNA biosynthetic process"/>
    <property type="evidence" value="ECO:0007669"/>
    <property type="project" value="InterPro"/>
</dbReference>